<evidence type="ECO:0000313" key="4">
    <source>
        <dbReference type="Proteomes" id="UP000830583"/>
    </source>
</evidence>
<dbReference type="EMBL" id="CP096205">
    <property type="protein sequence ID" value="UPQ79291.1"/>
    <property type="molecule type" value="Genomic_DNA"/>
</dbReference>
<keyword evidence="2" id="KW-0012">Acyltransferase</keyword>
<dbReference type="SUPFAM" id="SSF51161">
    <property type="entry name" value="Trimeric LpxA-like enzymes"/>
    <property type="match status" value="1"/>
</dbReference>
<protein>
    <recommendedName>
        <fullName evidence="5">Serine acetyltransferase</fullName>
    </recommendedName>
</protein>
<accession>A0ABY4KES1</accession>
<evidence type="ECO:0000313" key="3">
    <source>
        <dbReference type="EMBL" id="UPQ79291.1"/>
    </source>
</evidence>
<dbReference type="InterPro" id="IPR011004">
    <property type="entry name" value="Trimer_LpxA-like_sf"/>
</dbReference>
<dbReference type="PANTHER" id="PTHR42811">
    <property type="entry name" value="SERINE ACETYLTRANSFERASE"/>
    <property type="match status" value="1"/>
</dbReference>
<proteinExistence type="predicted"/>
<name>A0ABY4KES1_9FLAO</name>
<gene>
    <name evidence="3" type="ORF">M0M57_00275</name>
</gene>
<dbReference type="CDD" id="cd03354">
    <property type="entry name" value="LbH_SAT"/>
    <property type="match status" value="1"/>
</dbReference>
<reference evidence="3" key="1">
    <citation type="submission" date="2022-04" db="EMBL/GenBank/DDBJ databases">
        <title>Consumption of N2O by Flavobacterium azooxidireducens sp. nov. isolated from Decomposing Leaf Litter of Phragmites australis (Cav.).</title>
        <authorList>
            <person name="Behrendt U."/>
            <person name="Spanner T."/>
            <person name="Augustin J."/>
            <person name="Horn M.A."/>
            <person name="Kolb S."/>
            <person name="Ulrich A."/>
        </authorList>
    </citation>
    <scope>NUCLEOTIDE SEQUENCE</scope>
    <source>
        <strain evidence="3">IGB 4-14</strain>
    </source>
</reference>
<keyword evidence="1" id="KW-0808">Transferase</keyword>
<dbReference type="RefSeq" id="WP_248434304.1">
    <property type="nucleotide sequence ID" value="NZ_CP096205.1"/>
</dbReference>
<dbReference type="Gene3D" id="2.160.10.10">
    <property type="entry name" value="Hexapeptide repeat proteins"/>
    <property type="match status" value="1"/>
</dbReference>
<dbReference type="InterPro" id="IPR045304">
    <property type="entry name" value="LbH_SAT"/>
</dbReference>
<evidence type="ECO:0000256" key="2">
    <source>
        <dbReference type="ARBA" id="ARBA00023315"/>
    </source>
</evidence>
<dbReference type="Proteomes" id="UP000830583">
    <property type="component" value="Chromosome"/>
</dbReference>
<evidence type="ECO:0000256" key="1">
    <source>
        <dbReference type="ARBA" id="ARBA00022679"/>
    </source>
</evidence>
<keyword evidence="4" id="KW-1185">Reference proteome</keyword>
<evidence type="ECO:0008006" key="5">
    <source>
        <dbReference type="Google" id="ProtNLM"/>
    </source>
</evidence>
<organism evidence="3 4">
    <name type="scientific">Flavobacterium azooxidireducens</name>
    <dbReference type="NCBI Taxonomy" id="1871076"/>
    <lineage>
        <taxon>Bacteria</taxon>
        <taxon>Pseudomonadati</taxon>
        <taxon>Bacteroidota</taxon>
        <taxon>Flavobacteriia</taxon>
        <taxon>Flavobacteriales</taxon>
        <taxon>Flavobacteriaceae</taxon>
        <taxon>Flavobacterium</taxon>
    </lineage>
</organism>
<sequence length="200" mass="22521">MHLNENNTGEVIEKLFKKSYFISDLKIDFDDTEVYKNSLEIFKYDYQRYYESNQILLENVFLKLELVGILLYRIANQYFKKGDEFVATHYSNLGRLLSGFEIYYSAEIGKGLKINHGLGTVIGARVQIGKNALIHQNVTFGDKEGERPILKDHVTVYAGAKVIGGIVCGNHSIIAANCVCFMDLPDYAVIAGVPGKIIKK</sequence>